<dbReference type="AlphaFoldDB" id="A0A5B8YJ01"/>
<evidence type="ECO:0000313" key="1">
    <source>
        <dbReference type="EMBL" id="QED36817.1"/>
    </source>
</evidence>
<dbReference type="EMBL" id="CP042476">
    <property type="protein sequence ID" value="QED36817.1"/>
    <property type="molecule type" value="Genomic_DNA"/>
</dbReference>
<evidence type="ECO:0000313" key="2">
    <source>
        <dbReference type="Proteomes" id="UP000321954"/>
    </source>
</evidence>
<gene>
    <name evidence="1" type="ORF">FK178_03420</name>
</gene>
<dbReference type="OrthoDB" id="658622at2"/>
<dbReference type="KEGG" id="anp:FK178_03420"/>
<dbReference type="Pfam" id="PF12864">
    <property type="entry name" value="DUF3822"/>
    <property type="match status" value="1"/>
</dbReference>
<accession>A0A5B8YJ01</accession>
<organism evidence="1 2">
    <name type="scientific">Antarcticibacterium arcticum</name>
    <dbReference type="NCBI Taxonomy" id="2585771"/>
    <lineage>
        <taxon>Bacteria</taxon>
        <taxon>Pseudomonadati</taxon>
        <taxon>Bacteroidota</taxon>
        <taxon>Flavobacteriia</taxon>
        <taxon>Flavobacteriales</taxon>
        <taxon>Flavobacteriaceae</taxon>
        <taxon>Antarcticibacterium</taxon>
    </lineage>
</organism>
<dbReference type="InterPro" id="IPR024213">
    <property type="entry name" value="DUF3822"/>
</dbReference>
<keyword evidence="2" id="KW-1185">Reference proteome</keyword>
<reference evidence="1 2" key="1">
    <citation type="submission" date="2019-08" db="EMBL/GenBank/DDBJ databases">
        <title>Antarcticibacterium arcticum sp. nov., a bacterium isolated from marine sediment of the Canadian Beaufort Sea.</title>
        <authorList>
            <person name="Lee Y.M."/>
            <person name="Baek K."/>
            <person name="Lee D.-H."/>
            <person name="Shin S.C."/>
            <person name="Jin Y.K."/>
            <person name="Park Y."/>
        </authorList>
    </citation>
    <scope>NUCLEOTIDE SEQUENCE [LARGE SCALE GENOMIC DNA]</scope>
    <source>
        <strain evidence="1 2">PAMC 28998</strain>
    </source>
</reference>
<dbReference type="CDD" id="cd24013">
    <property type="entry name" value="ASKHA_ATPase_BT3980-like"/>
    <property type="match status" value="1"/>
</dbReference>
<proteinExistence type="predicted"/>
<dbReference type="RefSeq" id="WP_146831013.1">
    <property type="nucleotide sequence ID" value="NZ_CP042476.1"/>
</dbReference>
<dbReference type="Gene3D" id="3.30.420.260">
    <property type="match status" value="1"/>
</dbReference>
<protein>
    <submittedName>
        <fullName evidence="1">DUF3822 family protein</fullName>
    </submittedName>
</protein>
<sequence>MDKQQNSKENIDNLKMSIQVRLNGLSFCILDSNKNEVLWYKKLDFEKELTPVKILEQIELLYKEEKQLDLAFSEVVLLFSNELYSIVPSEFFVEEEASHYLKFNTKILQTDLVANDVFSNEDLVNVYIPYTNITNYFFDKYGEFEFKHSATALIEHLNQITRDNGAVAYLNGFKGYYDLVVMKDGKLLLGNTFKYETPEDFIYYLLFTAEQLQLDPLEFPLYLLGEITKDSPEYEITYTYIKNVEFLDPKLKLIPEKFTNPQFQREAFILLKSLGCE</sequence>
<dbReference type="Proteomes" id="UP000321954">
    <property type="component" value="Chromosome"/>
</dbReference>
<dbReference type="Gene3D" id="3.30.420.250">
    <property type="match status" value="1"/>
</dbReference>
<name>A0A5B8YJ01_9FLAO</name>